<organism evidence="2 4">
    <name type="scientific">Pseudomonas extremaustralis</name>
    <dbReference type="NCBI Taxonomy" id="359110"/>
    <lineage>
        <taxon>Bacteria</taxon>
        <taxon>Pseudomonadati</taxon>
        <taxon>Pseudomonadota</taxon>
        <taxon>Gammaproteobacteria</taxon>
        <taxon>Pseudomonadales</taxon>
        <taxon>Pseudomonadaceae</taxon>
        <taxon>Pseudomonas</taxon>
    </lineage>
</organism>
<reference evidence="2 4" key="2">
    <citation type="submission" date="2019-06" db="EMBL/GenBank/DDBJ databases">
        <title>Pseudomonas bimorpha sp. nov. isolated from bovine raw milk and skim milk concentrate.</title>
        <authorList>
            <person name="Hofmann K."/>
            <person name="Huptas C."/>
            <person name="Doll E."/>
            <person name="Scherer S."/>
            <person name="Wenning M."/>
        </authorList>
    </citation>
    <scope>NUCLEOTIDE SEQUENCE [LARGE SCALE GENOMIC DNA]</scope>
    <source>
        <strain evidence="2 4">DSM 17835</strain>
    </source>
</reference>
<dbReference type="GeneID" id="78551951"/>
<evidence type="ECO:0000313" key="4">
    <source>
        <dbReference type="Proteomes" id="UP000317951"/>
    </source>
</evidence>
<dbReference type="EMBL" id="LT629689">
    <property type="protein sequence ID" value="SDE62253.1"/>
    <property type="molecule type" value="Genomic_DNA"/>
</dbReference>
<dbReference type="Proteomes" id="UP000182858">
    <property type="component" value="Chromosome I"/>
</dbReference>
<name>A0A5C5Q0V0_9PSED</name>
<dbReference type="AlphaFoldDB" id="A0A5C5Q0V0"/>
<protein>
    <submittedName>
        <fullName evidence="2">Uncharacterized protein</fullName>
    </submittedName>
</protein>
<keyword evidence="3" id="KW-1185">Reference proteome</keyword>
<accession>A0A5C5Q0V0</accession>
<dbReference type="RefSeq" id="WP_010567889.1">
    <property type="nucleotide sequence ID" value="NZ_LT629689.1"/>
</dbReference>
<evidence type="ECO:0000313" key="3">
    <source>
        <dbReference type="Proteomes" id="UP000182858"/>
    </source>
</evidence>
<dbReference type="Proteomes" id="UP000317951">
    <property type="component" value="Unassembled WGS sequence"/>
</dbReference>
<sequence length="68" mass="7353">MNQPFAVTDDGKVTMNGAKIQDGQYLVSADRFVIKLGAGTTEAEKAELVERRLSRLENELGLSSLGGR</sequence>
<reference evidence="1 3" key="1">
    <citation type="submission" date="2016-10" db="EMBL/GenBank/DDBJ databases">
        <authorList>
            <person name="Varghese N."/>
            <person name="Submissions S."/>
        </authorList>
    </citation>
    <scope>NUCLEOTIDE SEQUENCE [LARGE SCALE GENOMIC DNA]</scope>
    <source>
        <strain evidence="1 3">DSM 17835</strain>
    </source>
</reference>
<evidence type="ECO:0000313" key="2">
    <source>
        <dbReference type="EMBL" id="TWR98026.1"/>
    </source>
</evidence>
<gene>
    <name evidence="2" type="ORF">FIV36_30115</name>
    <name evidence="1" type="ORF">SAMN05216591_0408</name>
</gene>
<evidence type="ECO:0000313" key="1">
    <source>
        <dbReference type="EMBL" id="SDE62253.1"/>
    </source>
</evidence>
<dbReference type="OrthoDB" id="7028796at2"/>
<proteinExistence type="predicted"/>
<dbReference type="EMBL" id="VFET01000048">
    <property type="protein sequence ID" value="TWR98026.1"/>
    <property type="molecule type" value="Genomic_DNA"/>
</dbReference>